<gene>
    <name evidence="1" type="ORF">AVEN_182000_1</name>
</gene>
<proteinExistence type="predicted"/>
<name>A0A4Y2CJZ1_ARAVE</name>
<keyword evidence="2" id="KW-1185">Reference proteome</keyword>
<dbReference type="EMBL" id="BGPR01086658">
    <property type="protein sequence ID" value="GBM04254.1"/>
    <property type="molecule type" value="Genomic_DNA"/>
</dbReference>
<protein>
    <submittedName>
        <fullName evidence="1">Uncharacterized protein</fullName>
    </submittedName>
</protein>
<evidence type="ECO:0000313" key="1">
    <source>
        <dbReference type="EMBL" id="GBM04254.1"/>
    </source>
</evidence>
<dbReference type="AlphaFoldDB" id="A0A4Y2CJZ1"/>
<evidence type="ECO:0000313" key="2">
    <source>
        <dbReference type="Proteomes" id="UP000499080"/>
    </source>
</evidence>
<accession>A0A4Y2CJZ1</accession>
<sequence length="117" mass="13113">MTTNTPKYGTGNVFGVRTPLNNYFGVSSAGRTGKQQCELVTAVPSVKGKYCYKDVMSFSCLVSLMVRKRVLQGLLCNTVGCQVRLSTLATKRRYSKMLEFSRISHRSRDPDFSRDSQ</sequence>
<comment type="caution">
    <text evidence="1">The sequence shown here is derived from an EMBL/GenBank/DDBJ whole genome shotgun (WGS) entry which is preliminary data.</text>
</comment>
<dbReference type="Proteomes" id="UP000499080">
    <property type="component" value="Unassembled WGS sequence"/>
</dbReference>
<reference evidence="1 2" key="1">
    <citation type="journal article" date="2019" name="Sci. Rep.">
        <title>Orb-weaving spider Araneus ventricosus genome elucidates the spidroin gene catalogue.</title>
        <authorList>
            <person name="Kono N."/>
            <person name="Nakamura H."/>
            <person name="Ohtoshi R."/>
            <person name="Moran D.A.P."/>
            <person name="Shinohara A."/>
            <person name="Yoshida Y."/>
            <person name="Fujiwara M."/>
            <person name="Mori M."/>
            <person name="Tomita M."/>
            <person name="Arakawa K."/>
        </authorList>
    </citation>
    <scope>NUCLEOTIDE SEQUENCE [LARGE SCALE GENOMIC DNA]</scope>
</reference>
<organism evidence="1 2">
    <name type="scientific">Araneus ventricosus</name>
    <name type="common">Orbweaver spider</name>
    <name type="synonym">Epeira ventricosa</name>
    <dbReference type="NCBI Taxonomy" id="182803"/>
    <lineage>
        <taxon>Eukaryota</taxon>
        <taxon>Metazoa</taxon>
        <taxon>Ecdysozoa</taxon>
        <taxon>Arthropoda</taxon>
        <taxon>Chelicerata</taxon>
        <taxon>Arachnida</taxon>
        <taxon>Araneae</taxon>
        <taxon>Araneomorphae</taxon>
        <taxon>Entelegynae</taxon>
        <taxon>Araneoidea</taxon>
        <taxon>Araneidae</taxon>
        <taxon>Araneus</taxon>
    </lineage>
</organism>